<dbReference type="Proteomes" id="UP001370758">
    <property type="component" value="Unassembled WGS sequence"/>
</dbReference>
<feature type="region of interest" description="Disordered" evidence="1">
    <location>
        <begin position="39"/>
        <end position="60"/>
    </location>
</feature>
<protein>
    <recommendedName>
        <fullName evidence="4">Ribosomal protein S35, mitochondrial</fullName>
    </recommendedName>
</protein>
<proteinExistence type="predicted"/>
<dbReference type="PANTHER" id="PTHR28158:SF1">
    <property type="entry name" value="SMALL RIBOSOMAL SUBUNIT PROTEIN MS45"/>
    <property type="match status" value="1"/>
</dbReference>
<evidence type="ECO:0000313" key="2">
    <source>
        <dbReference type="EMBL" id="KAK6505667.1"/>
    </source>
</evidence>
<feature type="compositionally biased region" description="Basic and acidic residues" evidence="1">
    <location>
        <begin position="96"/>
        <end position="106"/>
    </location>
</feature>
<name>A0AAV9WHK9_9PEZI</name>
<sequence>MPPRLRPSNLPSASNVIPQSFSSPLLPFLLPSYHIYTQTPSSSSRNFSTSKPSYRRARFEKTPGTRNGFIDWMKKYGPKLNVPSPLNNVPVYLTRDPPKLPTDKQALKPKQRKNGISRKQAQRDAVDWEAAAKRSTISPFPTNPSFKAHPVISTEFREQIYLRMKADRSVRRISAELNCELERVAAVIRLKEIENRWIAENRPLCTEMQKRVHAMMRVTQYTPFPQHESITDLRIHSATNNQLFLAVPESMPFNRKDAADALGILPADVRMPHSELIEVERMKEAGVEVQEMIKVETEREQREAEEAKAKRERREKRLGAGKVVETERFRFRLKPANAAAVGHRYGVPAEDRKRGINKIPTRVV</sequence>
<comment type="caution">
    <text evidence="2">The sequence shown here is derived from an EMBL/GenBank/DDBJ whole genome shotgun (WGS) entry which is preliminary data.</text>
</comment>
<dbReference type="EMBL" id="JAVHJL010000004">
    <property type="protein sequence ID" value="KAK6505667.1"/>
    <property type="molecule type" value="Genomic_DNA"/>
</dbReference>
<feature type="region of interest" description="Disordered" evidence="1">
    <location>
        <begin position="299"/>
        <end position="319"/>
    </location>
</feature>
<gene>
    <name evidence="2" type="ORF">TWF481_007559</name>
</gene>
<dbReference type="InterPro" id="IPR021036">
    <property type="entry name" value="Ribosomal_mS45"/>
</dbReference>
<dbReference type="Pfam" id="PF12298">
    <property type="entry name" value="Bot1p"/>
    <property type="match status" value="1"/>
</dbReference>
<feature type="compositionally biased region" description="Basic residues" evidence="1">
    <location>
        <begin position="107"/>
        <end position="116"/>
    </location>
</feature>
<evidence type="ECO:0000256" key="1">
    <source>
        <dbReference type="SAM" id="MobiDB-lite"/>
    </source>
</evidence>
<feature type="region of interest" description="Disordered" evidence="1">
    <location>
        <begin position="93"/>
        <end position="128"/>
    </location>
</feature>
<dbReference type="GO" id="GO:0005763">
    <property type="term" value="C:mitochondrial small ribosomal subunit"/>
    <property type="evidence" value="ECO:0007669"/>
    <property type="project" value="TreeGrafter"/>
</dbReference>
<dbReference type="GO" id="GO:0003735">
    <property type="term" value="F:structural constituent of ribosome"/>
    <property type="evidence" value="ECO:0007669"/>
    <property type="project" value="TreeGrafter"/>
</dbReference>
<keyword evidence="3" id="KW-1185">Reference proteome</keyword>
<feature type="compositionally biased region" description="Basic and acidic residues" evidence="1">
    <location>
        <begin position="299"/>
        <end position="309"/>
    </location>
</feature>
<reference evidence="2 3" key="1">
    <citation type="submission" date="2023-08" db="EMBL/GenBank/DDBJ databases">
        <authorList>
            <person name="Palmer J.M."/>
        </authorList>
    </citation>
    <scope>NUCLEOTIDE SEQUENCE [LARGE SCALE GENOMIC DNA]</scope>
    <source>
        <strain evidence="2 3">TWF481</strain>
    </source>
</reference>
<evidence type="ECO:0000313" key="3">
    <source>
        <dbReference type="Proteomes" id="UP001370758"/>
    </source>
</evidence>
<dbReference type="AlphaFoldDB" id="A0AAV9WHK9"/>
<accession>A0AAV9WHK9</accession>
<organism evidence="2 3">
    <name type="scientific">Arthrobotrys musiformis</name>
    <dbReference type="NCBI Taxonomy" id="47236"/>
    <lineage>
        <taxon>Eukaryota</taxon>
        <taxon>Fungi</taxon>
        <taxon>Dikarya</taxon>
        <taxon>Ascomycota</taxon>
        <taxon>Pezizomycotina</taxon>
        <taxon>Orbiliomycetes</taxon>
        <taxon>Orbiliales</taxon>
        <taxon>Orbiliaceae</taxon>
        <taxon>Arthrobotrys</taxon>
    </lineage>
</organism>
<evidence type="ECO:0008006" key="4">
    <source>
        <dbReference type="Google" id="ProtNLM"/>
    </source>
</evidence>
<feature type="compositionally biased region" description="Low complexity" evidence="1">
    <location>
        <begin position="41"/>
        <end position="52"/>
    </location>
</feature>
<dbReference type="PANTHER" id="PTHR28158">
    <property type="entry name" value="37S RIBOSOMAL PROTEIN S35, MITOCHONDRIAL"/>
    <property type="match status" value="1"/>
</dbReference>
<dbReference type="GO" id="GO:0032543">
    <property type="term" value="P:mitochondrial translation"/>
    <property type="evidence" value="ECO:0007669"/>
    <property type="project" value="TreeGrafter"/>
</dbReference>